<sequence>MINYLGFLLLISGIRCGMSVNITLIEPQTSWNATFTDKLKKDLLMNYDRFARPSHHENATNVDIKLSIRHIDINEQKGVMTTNGWMKFSWNDDKLKWDPAQYGGLESVHMADHEVWQPDVVLYNSALGNDISHYGRTTCIVYSGGKVLWVPPSQFQTFCDLDLRNWPNDVQKCMVKVGSWTYSGNMINLQSEKPELQMIIENPEWEIIDTTSTRNVKLYECCTEPYVDIEYNVTIRRRSEMYNTIAFTPITIVALSTLASFCLPSEAGEKIVINSVNAVILTLFIKYFSNLLPVSATHVPYIVYNYCITLYLVCVALILGIIVIKISRCKQCIIPGFCKCLVDSWYGSLLGINNPYRGQKPAQELKDGHFDDNQTSDDHQIINTSQGHQSSSAENEFYWSLMGTLIDRSAFLIYLITFAILTLKYFL</sequence>
<evidence type="ECO:0000256" key="8">
    <source>
        <dbReference type="ARBA" id="ARBA00023170"/>
    </source>
</evidence>
<comment type="subcellular location">
    <subcellularLocation>
        <location evidence="11">Synaptic cell membrane</location>
        <topology evidence="11">Multi-pass membrane protein</topology>
    </subcellularLocation>
</comment>
<keyword evidence="3 12" id="KW-0812">Transmembrane</keyword>
<feature type="chain" id="PRO_5033342908" evidence="13">
    <location>
        <begin position="20"/>
        <end position="427"/>
    </location>
</feature>
<keyword evidence="6" id="KW-0406">Ion transport</keyword>
<dbReference type="PRINTS" id="PR00254">
    <property type="entry name" value="NICOTINICR"/>
</dbReference>
<reference evidence="16" key="2">
    <citation type="submission" date="2018-07" db="EMBL/GenBank/DDBJ databases">
        <authorList>
            <person name="Quirk P.G."/>
            <person name="Krulwich T.A."/>
        </authorList>
    </citation>
    <scope>NUCLEOTIDE SEQUENCE</scope>
</reference>
<keyword evidence="1" id="KW-0813">Transport</keyword>
<evidence type="ECO:0000256" key="12">
    <source>
        <dbReference type="SAM" id="Phobius"/>
    </source>
</evidence>
<dbReference type="GO" id="GO:0045211">
    <property type="term" value="C:postsynaptic membrane"/>
    <property type="evidence" value="ECO:0007669"/>
    <property type="project" value="InterPro"/>
</dbReference>
<keyword evidence="5" id="KW-0770">Synapse</keyword>
<dbReference type="InterPro" id="IPR038050">
    <property type="entry name" value="Neuro_actylchol_rec"/>
</dbReference>
<dbReference type="Gene3D" id="1.20.58.390">
    <property type="entry name" value="Neurotransmitter-gated ion-channel transmembrane domain"/>
    <property type="match status" value="1"/>
</dbReference>
<dbReference type="EMBL" id="UFQS01002644">
    <property type="protein sequence ID" value="SSX14430.1"/>
    <property type="molecule type" value="Genomic_DNA"/>
</dbReference>
<keyword evidence="13" id="KW-0732">Signal</keyword>
<dbReference type="GO" id="GO:0004888">
    <property type="term" value="F:transmembrane signaling receptor activity"/>
    <property type="evidence" value="ECO:0007669"/>
    <property type="project" value="InterPro"/>
</dbReference>
<dbReference type="GO" id="GO:0022848">
    <property type="term" value="F:acetylcholine-gated monoatomic cation-selective channel activity"/>
    <property type="evidence" value="ECO:0007669"/>
    <property type="project" value="InterPro"/>
</dbReference>
<dbReference type="Pfam" id="PF02931">
    <property type="entry name" value="Neur_chan_LBD"/>
    <property type="match status" value="1"/>
</dbReference>
<evidence type="ECO:0000313" key="15">
    <source>
        <dbReference type="EMBL" id="SSX14430.1"/>
    </source>
</evidence>
<proteinExistence type="predicted"/>
<evidence type="ECO:0000313" key="16">
    <source>
        <dbReference type="EMBL" id="SSX33838.1"/>
    </source>
</evidence>
<dbReference type="CDD" id="cd19051">
    <property type="entry name" value="LGIC_TM_cation"/>
    <property type="match status" value="1"/>
</dbReference>
<keyword evidence="2" id="KW-1003">Cell membrane</keyword>
<protein>
    <submittedName>
        <fullName evidence="15">CSON007005 protein</fullName>
    </submittedName>
</protein>
<evidence type="ECO:0000256" key="7">
    <source>
        <dbReference type="ARBA" id="ARBA00023136"/>
    </source>
</evidence>
<evidence type="ECO:0000256" key="10">
    <source>
        <dbReference type="ARBA" id="ARBA00023303"/>
    </source>
</evidence>
<dbReference type="OMA" id="ILTQTSC"/>
<feature type="transmembrane region" description="Helical" evidence="12">
    <location>
        <begin position="301"/>
        <end position="324"/>
    </location>
</feature>
<dbReference type="InterPro" id="IPR006201">
    <property type="entry name" value="Neur_channel"/>
</dbReference>
<evidence type="ECO:0000256" key="5">
    <source>
        <dbReference type="ARBA" id="ARBA00023018"/>
    </source>
</evidence>
<keyword evidence="7 12" id="KW-0472">Membrane</keyword>
<dbReference type="InterPro" id="IPR006202">
    <property type="entry name" value="Neur_chan_lig-bd"/>
</dbReference>
<accession>A0A336LA00</accession>
<keyword evidence="4 12" id="KW-1133">Transmembrane helix</keyword>
<feature type="domain" description="Neurotransmitter-gated ion-channel ligand-binding" evidence="14">
    <location>
        <begin position="37"/>
        <end position="238"/>
    </location>
</feature>
<dbReference type="SUPFAM" id="SSF90112">
    <property type="entry name" value="Neurotransmitter-gated ion-channel transmembrane pore"/>
    <property type="match status" value="1"/>
</dbReference>
<dbReference type="VEuPathDB" id="VectorBase:CSON007005"/>
<evidence type="ECO:0000256" key="11">
    <source>
        <dbReference type="ARBA" id="ARBA00034099"/>
    </source>
</evidence>
<feature type="transmembrane region" description="Helical" evidence="12">
    <location>
        <begin position="271"/>
        <end position="289"/>
    </location>
</feature>
<keyword evidence="8" id="KW-0675">Receptor</keyword>
<evidence type="ECO:0000256" key="13">
    <source>
        <dbReference type="SAM" id="SignalP"/>
    </source>
</evidence>
<gene>
    <name evidence="15" type="primary">CSON007005</name>
</gene>
<dbReference type="CDD" id="cd18997">
    <property type="entry name" value="LGIC_ECD_nAChR"/>
    <property type="match status" value="1"/>
</dbReference>
<evidence type="ECO:0000256" key="4">
    <source>
        <dbReference type="ARBA" id="ARBA00022989"/>
    </source>
</evidence>
<dbReference type="InterPro" id="IPR036734">
    <property type="entry name" value="Neur_chan_lig-bd_sf"/>
</dbReference>
<dbReference type="PRINTS" id="PR00252">
    <property type="entry name" value="NRIONCHANNEL"/>
</dbReference>
<keyword evidence="10" id="KW-0407">Ion channel</keyword>
<dbReference type="Gene3D" id="2.70.170.10">
    <property type="entry name" value="Neurotransmitter-gated ion-channel ligand-binding domain"/>
    <property type="match status" value="1"/>
</dbReference>
<dbReference type="InterPro" id="IPR036719">
    <property type="entry name" value="Neuro-gated_channel_TM_sf"/>
</dbReference>
<feature type="signal peptide" evidence="13">
    <location>
        <begin position="1"/>
        <end position="19"/>
    </location>
</feature>
<name>A0A336LA00_CULSO</name>
<evidence type="ECO:0000259" key="14">
    <source>
        <dbReference type="Pfam" id="PF02931"/>
    </source>
</evidence>
<dbReference type="EMBL" id="UFQT01002644">
    <property type="protein sequence ID" value="SSX33838.1"/>
    <property type="molecule type" value="Genomic_DNA"/>
</dbReference>
<organism evidence="15">
    <name type="scientific">Culicoides sonorensis</name>
    <name type="common">Biting midge</name>
    <dbReference type="NCBI Taxonomy" id="179676"/>
    <lineage>
        <taxon>Eukaryota</taxon>
        <taxon>Metazoa</taxon>
        <taxon>Ecdysozoa</taxon>
        <taxon>Arthropoda</taxon>
        <taxon>Hexapoda</taxon>
        <taxon>Insecta</taxon>
        <taxon>Pterygota</taxon>
        <taxon>Neoptera</taxon>
        <taxon>Endopterygota</taxon>
        <taxon>Diptera</taxon>
        <taxon>Nematocera</taxon>
        <taxon>Chironomoidea</taxon>
        <taxon>Ceratopogonidae</taxon>
        <taxon>Ceratopogoninae</taxon>
        <taxon>Culicoides</taxon>
        <taxon>Monoculicoides</taxon>
    </lineage>
</organism>
<dbReference type="InterPro" id="IPR002394">
    <property type="entry name" value="Nicotinic_acetylcholine_rcpt"/>
</dbReference>
<dbReference type="FunFam" id="2.70.170.10:FF:000028">
    <property type="entry name" value="AcetylCholine Receptor"/>
    <property type="match status" value="1"/>
</dbReference>
<dbReference type="SUPFAM" id="SSF63712">
    <property type="entry name" value="Nicotinic receptor ligand binding domain-like"/>
    <property type="match status" value="1"/>
</dbReference>
<evidence type="ECO:0000256" key="9">
    <source>
        <dbReference type="ARBA" id="ARBA00023286"/>
    </source>
</evidence>
<evidence type="ECO:0000256" key="2">
    <source>
        <dbReference type="ARBA" id="ARBA00022475"/>
    </source>
</evidence>
<reference evidence="15" key="1">
    <citation type="submission" date="2018-04" db="EMBL/GenBank/DDBJ databases">
        <authorList>
            <person name="Go L.Y."/>
            <person name="Mitchell J.A."/>
        </authorList>
    </citation>
    <scope>NUCLEOTIDE SEQUENCE</scope>
    <source>
        <tissue evidence="15">Whole organism</tissue>
    </source>
</reference>
<evidence type="ECO:0000256" key="3">
    <source>
        <dbReference type="ARBA" id="ARBA00022692"/>
    </source>
</evidence>
<feature type="transmembrane region" description="Helical" evidence="12">
    <location>
        <begin position="241"/>
        <end position="264"/>
    </location>
</feature>
<feature type="transmembrane region" description="Helical" evidence="12">
    <location>
        <begin position="409"/>
        <end position="426"/>
    </location>
</feature>
<dbReference type="AlphaFoldDB" id="A0A336LA00"/>
<evidence type="ECO:0000256" key="1">
    <source>
        <dbReference type="ARBA" id="ARBA00022448"/>
    </source>
</evidence>
<evidence type="ECO:0000256" key="6">
    <source>
        <dbReference type="ARBA" id="ARBA00023065"/>
    </source>
</evidence>
<dbReference type="PANTHER" id="PTHR18945">
    <property type="entry name" value="NEUROTRANSMITTER GATED ION CHANNEL"/>
    <property type="match status" value="1"/>
</dbReference>
<keyword evidence="9" id="KW-1071">Ligand-gated ion channel</keyword>